<keyword evidence="2" id="KW-1185">Reference proteome</keyword>
<protein>
    <submittedName>
        <fullName evidence="1">Uncharacterized protein</fullName>
    </submittedName>
</protein>
<reference evidence="1 2" key="1">
    <citation type="submission" date="2017-10" db="EMBL/GenBank/DDBJ databases">
        <title>The draft genome sequence of Lewinella nigricans NBRC 102662.</title>
        <authorList>
            <person name="Wang K."/>
        </authorList>
    </citation>
    <scope>NUCLEOTIDE SEQUENCE [LARGE SCALE GENOMIC DNA]</scope>
    <source>
        <strain evidence="1 2">NBRC 102662</strain>
    </source>
</reference>
<name>A0A2D0N046_FLAN2</name>
<sequence>MNNRRKKKPASECRGRFKLVIFFKDHRLQQGFTIFSKVGQDVRGISLKRFKNLVLKGKFAGRVKWAGIYESGQNVWQWRCP</sequence>
<accession>A0A2D0N046</accession>
<proteinExistence type="predicted"/>
<dbReference type="AlphaFoldDB" id="A0A2D0N046"/>
<dbReference type="Proteomes" id="UP000223913">
    <property type="component" value="Unassembled WGS sequence"/>
</dbReference>
<comment type="caution">
    <text evidence="1">The sequence shown here is derived from an EMBL/GenBank/DDBJ whole genome shotgun (WGS) entry which is preliminary data.</text>
</comment>
<evidence type="ECO:0000313" key="1">
    <source>
        <dbReference type="EMBL" id="PHN01884.1"/>
    </source>
</evidence>
<evidence type="ECO:0000313" key="2">
    <source>
        <dbReference type="Proteomes" id="UP000223913"/>
    </source>
</evidence>
<gene>
    <name evidence="1" type="ORF">CRP01_35195</name>
</gene>
<organism evidence="1 2">
    <name type="scientific">Flavilitoribacter nigricans (strain ATCC 23147 / DSM 23189 / NBRC 102662 / NCIMB 1420 / SS-2)</name>
    <name type="common">Lewinella nigricans</name>
    <dbReference type="NCBI Taxonomy" id="1122177"/>
    <lineage>
        <taxon>Bacteria</taxon>
        <taxon>Pseudomonadati</taxon>
        <taxon>Bacteroidota</taxon>
        <taxon>Saprospiria</taxon>
        <taxon>Saprospirales</taxon>
        <taxon>Lewinellaceae</taxon>
        <taxon>Flavilitoribacter</taxon>
    </lineage>
</organism>
<dbReference type="EMBL" id="PDUD01000048">
    <property type="protein sequence ID" value="PHN01884.1"/>
    <property type="molecule type" value="Genomic_DNA"/>
</dbReference>